<name>A0A7X4K500_9SPHN</name>
<sequence length="74" mass="8322">MVTMHVFRCGNKALVIEQVSHWWVAPDPHSGPVLFVSMQNGQHVTFDRKDAPDGTDGYAIEQGLLTFLERVGRQ</sequence>
<organism evidence="1 2">
    <name type="scientific">Novosphingobium silvae</name>
    <dbReference type="NCBI Taxonomy" id="2692619"/>
    <lineage>
        <taxon>Bacteria</taxon>
        <taxon>Pseudomonadati</taxon>
        <taxon>Pseudomonadota</taxon>
        <taxon>Alphaproteobacteria</taxon>
        <taxon>Sphingomonadales</taxon>
        <taxon>Sphingomonadaceae</taxon>
        <taxon>Novosphingobium</taxon>
    </lineage>
</organism>
<proteinExistence type="predicted"/>
<dbReference type="RefSeq" id="WP_160984166.1">
    <property type="nucleotide sequence ID" value="NZ_WVTD01000001.1"/>
</dbReference>
<reference evidence="1 2" key="1">
    <citation type="submission" date="2019-12" db="EMBL/GenBank/DDBJ databases">
        <authorList>
            <person name="Feng G."/>
            <person name="Zhu H."/>
        </authorList>
    </citation>
    <scope>NUCLEOTIDE SEQUENCE [LARGE SCALE GENOMIC DNA]</scope>
    <source>
        <strain evidence="1 2">FGD1</strain>
    </source>
</reference>
<dbReference type="Proteomes" id="UP000465810">
    <property type="component" value="Unassembled WGS sequence"/>
</dbReference>
<dbReference type="AlphaFoldDB" id="A0A7X4K500"/>
<keyword evidence="2" id="KW-1185">Reference proteome</keyword>
<protein>
    <submittedName>
        <fullName evidence="1">Uncharacterized protein</fullName>
    </submittedName>
</protein>
<evidence type="ECO:0000313" key="2">
    <source>
        <dbReference type="Proteomes" id="UP000465810"/>
    </source>
</evidence>
<dbReference type="EMBL" id="WVTD01000001">
    <property type="protein sequence ID" value="MYL96441.1"/>
    <property type="molecule type" value="Genomic_DNA"/>
</dbReference>
<accession>A0A7X4K500</accession>
<gene>
    <name evidence="1" type="ORF">GR702_01455</name>
</gene>
<comment type="caution">
    <text evidence="1">The sequence shown here is derived from an EMBL/GenBank/DDBJ whole genome shotgun (WGS) entry which is preliminary data.</text>
</comment>
<evidence type="ECO:0000313" key="1">
    <source>
        <dbReference type="EMBL" id="MYL96441.1"/>
    </source>
</evidence>